<proteinExistence type="predicted"/>
<evidence type="ECO:0000313" key="1">
    <source>
        <dbReference type="EMBL" id="KEZ94303.1"/>
    </source>
</evidence>
<dbReference type="RefSeq" id="WP_036579838.1">
    <property type="nucleotide sequence ID" value="NZ_JPJI01000022.1"/>
</dbReference>
<dbReference type="Proteomes" id="UP000239997">
    <property type="component" value="Unassembled WGS sequence"/>
</dbReference>
<dbReference type="Proteomes" id="UP000028531">
    <property type="component" value="Unassembled WGS sequence"/>
</dbReference>
<accession>A0A084JZB9</accession>
<reference evidence="1 3" key="1">
    <citation type="submission" date="2014-07" db="EMBL/GenBank/DDBJ databases">
        <title>Draft genome sequence of Nonlabens ulvanivorans, an ulvan degrading bacterium.</title>
        <authorList>
            <person name="Kopel M."/>
            <person name="Helbert W."/>
            <person name="Henrissat B."/>
            <person name="Doniger T."/>
            <person name="Banin E."/>
        </authorList>
    </citation>
    <scope>NUCLEOTIDE SEQUENCE [LARGE SCALE GENOMIC DNA]</scope>
    <source>
        <strain evidence="1 3">PLR</strain>
    </source>
</reference>
<reference evidence="2 4" key="2">
    <citation type="submission" date="2018-03" db="EMBL/GenBank/DDBJ databases">
        <title>Genomic Encyclopedia of Archaeal and Bacterial Type Strains, Phase II (KMG-II): from individual species to whole genera.</title>
        <authorList>
            <person name="Goeker M."/>
        </authorList>
    </citation>
    <scope>NUCLEOTIDE SEQUENCE [LARGE SCALE GENOMIC DNA]</scope>
    <source>
        <strain evidence="2 4">DSM 22727</strain>
    </source>
</reference>
<protein>
    <submittedName>
        <fullName evidence="1">Uncharacterized protein</fullName>
    </submittedName>
</protein>
<sequence length="100" mass="11852">MEKQIIYNTGIMKGFQNLPNMQIRYFSEGDFGSLNQILFESNNIGGNIDFWSTGLVGIFLWDYVNEKEIIDQLITQEENDKKNKYFKMLFDFLDNTKFEN</sequence>
<evidence type="ECO:0000313" key="4">
    <source>
        <dbReference type="Proteomes" id="UP000239997"/>
    </source>
</evidence>
<evidence type="ECO:0000313" key="3">
    <source>
        <dbReference type="Proteomes" id="UP000028531"/>
    </source>
</evidence>
<organism evidence="1 3">
    <name type="scientific">Nonlabens ulvanivorans</name>
    <name type="common">Persicivirga ulvanivorans</name>
    <dbReference type="NCBI Taxonomy" id="906888"/>
    <lineage>
        <taxon>Bacteria</taxon>
        <taxon>Pseudomonadati</taxon>
        <taxon>Bacteroidota</taxon>
        <taxon>Flavobacteriia</taxon>
        <taxon>Flavobacteriales</taxon>
        <taxon>Flavobacteriaceae</taxon>
        <taxon>Nonlabens</taxon>
    </lineage>
</organism>
<dbReference type="OrthoDB" id="885718at2"/>
<name>A0A084JZB9_NONUL</name>
<dbReference type="EMBL" id="PVNA01000018">
    <property type="protein sequence ID" value="PRX09815.1"/>
    <property type="molecule type" value="Genomic_DNA"/>
</dbReference>
<gene>
    <name evidence="1" type="ORF">IL45_02310</name>
    <name evidence="2" type="ORF">LY02_02905</name>
</gene>
<dbReference type="EMBL" id="JPJI01000022">
    <property type="protein sequence ID" value="KEZ94303.1"/>
    <property type="molecule type" value="Genomic_DNA"/>
</dbReference>
<dbReference type="AlphaFoldDB" id="A0A084JZB9"/>
<evidence type="ECO:0000313" key="2">
    <source>
        <dbReference type="EMBL" id="PRX09815.1"/>
    </source>
</evidence>
<keyword evidence="4" id="KW-1185">Reference proteome</keyword>
<comment type="caution">
    <text evidence="1">The sequence shown here is derived from an EMBL/GenBank/DDBJ whole genome shotgun (WGS) entry which is preliminary data.</text>
</comment>